<keyword evidence="3" id="KW-1185">Reference proteome</keyword>
<dbReference type="OrthoDB" id="6305173at2"/>
<dbReference type="EMBL" id="RKQK01000002">
    <property type="protein sequence ID" value="RPE67196.1"/>
    <property type="molecule type" value="Genomic_DNA"/>
</dbReference>
<gene>
    <name evidence="2" type="ORF">EDD53_1600</name>
</gene>
<evidence type="ECO:0000313" key="3">
    <source>
        <dbReference type="Proteomes" id="UP000269689"/>
    </source>
</evidence>
<feature type="domain" description="Hedgehog/Intein (Hint)" evidence="1">
    <location>
        <begin position="45"/>
        <end position="180"/>
    </location>
</feature>
<organism evidence="2 3">
    <name type="scientific">Pacificibacter maritimus</name>
    <dbReference type="NCBI Taxonomy" id="762213"/>
    <lineage>
        <taxon>Bacteria</taxon>
        <taxon>Pseudomonadati</taxon>
        <taxon>Pseudomonadota</taxon>
        <taxon>Alphaproteobacteria</taxon>
        <taxon>Rhodobacterales</taxon>
        <taxon>Roseobacteraceae</taxon>
        <taxon>Pacificibacter</taxon>
    </lineage>
</organism>
<dbReference type="InterPro" id="IPR028992">
    <property type="entry name" value="Hedgehog/Intein_dom"/>
</dbReference>
<dbReference type="SUPFAM" id="SSF51294">
    <property type="entry name" value="Hedgehog/intein (Hint) domain"/>
    <property type="match status" value="1"/>
</dbReference>
<dbReference type="RefSeq" id="WP_123792670.1">
    <property type="nucleotide sequence ID" value="NZ_RKQK01000002.1"/>
</dbReference>
<name>A0A3N4U8Y1_9RHOB</name>
<evidence type="ECO:0000313" key="2">
    <source>
        <dbReference type="EMBL" id="RPE67196.1"/>
    </source>
</evidence>
<sequence>MHSSFGTFEQPDTGDTLALWDADSESPTAQLPSTPAGLTGCGPNVMIETAEGPQPAEWLRSGDLVLTRDNGYQPVVWVGRSSLNDPGALPPLRVNSGALGHNTPAHDLVVSPNHKILLNSPLVDLYFGNDEVLAPASDIATEDEINFEAPESNYAYCHILFAQHEVILSEGIWIESLFPNEETLNFLGPDIAHIIAERLGPDFATSKTARMCLHKGEAVVLKPRQAVAARRTIAA</sequence>
<evidence type="ECO:0000259" key="1">
    <source>
        <dbReference type="Pfam" id="PF13403"/>
    </source>
</evidence>
<reference evidence="2 3" key="1">
    <citation type="submission" date="2018-11" db="EMBL/GenBank/DDBJ databases">
        <title>Genomic Encyclopedia of Type Strains, Phase IV (KMG-IV): sequencing the most valuable type-strain genomes for metagenomic binning, comparative biology and taxonomic classification.</title>
        <authorList>
            <person name="Goeker M."/>
        </authorList>
    </citation>
    <scope>NUCLEOTIDE SEQUENCE [LARGE SCALE GENOMIC DNA]</scope>
    <source>
        <strain evidence="2 3">DSM 104731</strain>
    </source>
</reference>
<dbReference type="InterPro" id="IPR036844">
    <property type="entry name" value="Hint_dom_sf"/>
</dbReference>
<accession>A0A3N4U8Y1</accession>
<proteinExistence type="predicted"/>
<dbReference type="AlphaFoldDB" id="A0A3N4U8Y1"/>
<dbReference type="Proteomes" id="UP000269689">
    <property type="component" value="Unassembled WGS sequence"/>
</dbReference>
<protein>
    <submittedName>
        <fullName evidence="2">Hint domain-containing protein</fullName>
    </submittedName>
</protein>
<comment type="caution">
    <text evidence="2">The sequence shown here is derived from an EMBL/GenBank/DDBJ whole genome shotgun (WGS) entry which is preliminary data.</text>
</comment>
<dbReference type="Pfam" id="PF13403">
    <property type="entry name" value="Hint_2"/>
    <property type="match status" value="1"/>
</dbReference>